<dbReference type="PANTHER" id="PTHR10426:SF88">
    <property type="entry name" value="ADIPOCYTE PLASMA MEMBRANE-ASSOCIATED PROTEIN HEMOMUCIN-RELATED"/>
    <property type="match status" value="1"/>
</dbReference>
<accession>A0A450XHT9</accession>
<evidence type="ECO:0000313" key="6">
    <source>
        <dbReference type="EMBL" id="VFK28814.1"/>
    </source>
</evidence>
<dbReference type="InterPro" id="IPR011042">
    <property type="entry name" value="6-blade_b-propeller_TolB-like"/>
</dbReference>
<comment type="similarity">
    <text evidence="1">Belongs to the strictosidine synthase family.</text>
</comment>
<evidence type="ECO:0000256" key="2">
    <source>
        <dbReference type="ARBA" id="ARBA00022553"/>
    </source>
</evidence>
<keyword evidence="2" id="KW-0597">Phosphoprotein</keyword>
<dbReference type="GO" id="GO:0012505">
    <property type="term" value="C:endomembrane system"/>
    <property type="evidence" value="ECO:0007669"/>
    <property type="project" value="TreeGrafter"/>
</dbReference>
<dbReference type="GO" id="GO:0016787">
    <property type="term" value="F:hydrolase activity"/>
    <property type="evidence" value="ECO:0007669"/>
    <property type="project" value="TreeGrafter"/>
</dbReference>
<evidence type="ECO:0000256" key="3">
    <source>
        <dbReference type="ARBA" id="ARBA00023180"/>
    </source>
</evidence>
<dbReference type="InterPro" id="IPR018119">
    <property type="entry name" value="Strictosidine_synth_cons-reg"/>
</dbReference>
<evidence type="ECO:0000313" key="5">
    <source>
        <dbReference type="EMBL" id="VFK22487.1"/>
    </source>
</evidence>
<keyword evidence="3" id="KW-0325">Glycoprotein</keyword>
<dbReference type="AlphaFoldDB" id="A0A450XHT9"/>
<feature type="domain" description="Strictosidine synthase conserved region" evidence="4">
    <location>
        <begin position="147"/>
        <end position="232"/>
    </location>
</feature>
<dbReference type="EMBL" id="CAADFO010000002">
    <property type="protein sequence ID" value="VFK22487.1"/>
    <property type="molecule type" value="Genomic_DNA"/>
</dbReference>
<organism evidence="6">
    <name type="scientific">Candidatus Kentrum sp. MB</name>
    <dbReference type="NCBI Taxonomy" id="2138164"/>
    <lineage>
        <taxon>Bacteria</taxon>
        <taxon>Pseudomonadati</taxon>
        <taxon>Pseudomonadota</taxon>
        <taxon>Gammaproteobacteria</taxon>
        <taxon>Candidatus Kentrum</taxon>
    </lineage>
</organism>
<dbReference type="Gene3D" id="2.120.10.30">
    <property type="entry name" value="TolB, C-terminal domain"/>
    <property type="match status" value="1"/>
</dbReference>
<gene>
    <name evidence="5" type="ORF">BECKMB1821G_GA0114241_100237</name>
    <name evidence="7" type="ORF">BECKMB1821H_GA0114242_100138</name>
    <name evidence="6" type="ORF">BECKMB1821I_GA0114274_100738</name>
</gene>
<dbReference type="EMBL" id="CAADGH010000001">
    <property type="protein sequence ID" value="VFK74107.1"/>
    <property type="molecule type" value="Genomic_DNA"/>
</dbReference>
<evidence type="ECO:0000313" key="7">
    <source>
        <dbReference type="EMBL" id="VFK74107.1"/>
    </source>
</evidence>
<sequence length="281" mass="31179">MKYIHGFFLLILVGIIFFIAIPSPIDSAPYNPPLAPELTGVLAPNNELRKAELLGKGLMNGPEDVAVDNEGRIYGGALDGRILRILKNGHVETFAETQRHPLGLHFDDRGNLIVCDAWKGLLSIDPKGTVTTLTTEAEGVPFFLTNDPDIDAHGVIYFTDASSRFHQPEYKLDLMGARPYGRLLSYDPRTGQTEVLLRDLYFANGVALSEKEDFVLVNETYRYRTIRYWLQGEKAGAHEPFIDNLPGFPPMGSPQAEMGCFGSLFPPLATHSLISSILIRF</sequence>
<dbReference type="Pfam" id="PF20067">
    <property type="entry name" value="SSL_N"/>
    <property type="match status" value="1"/>
</dbReference>
<dbReference type="SUPFAM" id="SSF63829">
    <property type="entry name" value="Calcium-dependent phosphotriesterase"/>
    <property type="match status" value="1"/>
</dbReference>
<reference evidence="6" key="1">
    <citation type="submission" date="2019-02" db="EMBL/GenBank/DDBJ databases">
        <authorList>
            <person name="Gruber-Vodicka R. H."/>
            <person name="Seah K. B. B."/>
        </authorList>
    </citation>
    <scope>NUCLEOTIDE SEQUENCE</scope>
    <source>
        <strain evidence="5">BECK_BZ197</strain>
        <strain evidence="7">BECK_BZ198</strain>
        <strain evidence="6">BECK_BZ199</strain>
    </source>
</reference>
<evidence type="ECO:0000256" key="1">
    <source>
        <dbReference type="ARBA" id="ARBA00009191"/>
    </source>
</evidence>
<protein>
    <submittedName>
        <fullName evidence="6">Gluconolactonase</fullName>
    </submittedName>
</protein>
<dbReference type="PANTHER" id="PTHR10426">
    <property type="entry name" value="STRICTOSIDINE SYNTHASE-RELATED"/>
    <property type="match status" value="1"/>
</dbReference>
<dbReference type="Pfam" id="PF03088">
    <property type="entry name" value="Str_synth"/>
    <property type="match status" value="1"/>
</dbReference>
<dbReference type="EMBL" id="CAADFQ010000007">
    <property type="protein sequence ID" value="VFK28814.1"/>
    <property type="molecule type" value="Genomic_DNA"/>
</dbReference>
<proteinExistence type="inferred from homology"/>
<name>A0A450XHT9_9GAMM</name>
<evidence type="ECO:0000259" key="4">
    <source>
        <dbReference type="Pfam" id="PF03088"/>
    </source>
</evidence>